<feature type="region of interest" description="Disordered" evidence="14">
    <location>
        <begin position="1"/>
        <end position="31"/>
    </location>
</feature>
<dbReference type="GO" id="GO:0005730">
    <property type="term" value="C:nucleolus"/>
    <property type="evidence" value="ECO:0007669"/>
    <property type="project" value="UniProtKB-SubCell"/>
</dbReference>
<dbReference type="Proteomes" id="UP001516400">
    <property type="component" value="Unassembled WGS sequence"/>
</dbReference>
<dbReference type="Pfam" id="PF03879">
    <property type="entry name" value="Cgr1"/>
    <property type="match status" value="1"/>
</dbReference>
<gene>
    <name evidence="15" type="ORF">HHI36_002579</name>
</gene>
<feature type="region of interest" description="Disordered" evidence="14">
    <location>
        <begin position="58"/>
        <end position="126"/>
    </location>
</feature>
<comment type="function">
    <text evidence="13">Required for proper chromosome segregation during mitosis and error-free mitotic progression.</text>
</comment>
<comment type="subcellular location">
    <subcellularLocation>
        <location evidence="2">Chromosome</location>
    </subcellularLocation>
    <subcellularLocation>
        <location evidence="3">Nucleus</location>
        <location evidence="3">Nucleolus</location>
    </subcellularLocation>
</comment>
<dbReference type="GO" id="GO:0005694">
    <property type="term" value="C:chromosome"/>
    <property type="evidence" value="ECO:0007669"/>
    <property type="project" value="UniProtKB-SubCell"/>
</dbReference>
<evidence type="ECO:0000256" key="1">
    <source>
        <dbReference type="ARBA" id="ARBA00004090"/>
    </source>
</evidence>
<proteinExistence type="inferred from homology"/>
<evidence type="ECO:0000256" key="12">
    <source>
        <dbReference type="ARBA" id="ARBA00023242"/>
    </source>
</evidence>
<dbReference type="EMBL" id="JABFTP020000185">
    <property type="protein sequence ID" value="KAL3288130.1"/>
    <property type="molecule type" value="Genomic_DNA"/>
</dbReference>
<dbReference type="GO" id="GO:0006364">
    <property type="term" value="P:rRNA processing"/>
    <property type="evidence" value="ECO:0007669"/>
    <property type="project" value="UniProtKB-KW"/>
</dbReference>
<keyword evidence="10" id="KW-0164">Citrullination</keyword>
<dbReference type="PANTHER" id="PTHR13557:SF1">
    <property type="entry name" value="COILED-COIL DOMAIN-CONTAINING PROTEIN 86"/>
    <property type="match status" value="1"/>
</dbReference>
<feature type="compositionally biased region" description="Basic residues" evidence="14">
    <location>
        <begin position="105"/>
        <end position="114"/>
    </location>
</feature>
<organism evidence="15 16">
    <name type="scientific">Cryptolaemus montrouzieri</name>
    <dbReference type="NCBI Taxonomy" id="559131"/>
    <lineage>
        <taxon>Eukaryota</taxon>
        <taxon>Metazoa</taxon>
        <taxon>Ecdysozoa</taxon>
        <taxon>Arthropoda</taxon>
        <taxon>Hexapoda</taxon>
        <taxon>Insecta</taxon>
        <taxon>Pterygota</taxon>
        <taxon>Neoptera</taxon>
        <taxon>Endopterygota</taxon>
        <taxon>Coleoptera</taxon>
        <taxon>Polyphaga</taxon>
        <taxon>Cucujiformia</taxon>
        <taxon>Coccinelloidea</taxon>
        <taxon>Coccinellidae</taxon>
        <taxon>Scymninae</taxon>
        <taxon>Scymnini</taxon>
        <taxon>Cryptolaemus</taxon>
    </lineage>
</organism>
<keyword evidence="8" id="KW-0698">rRNA processing</keyword>
<feature type="compositionally biased region" description="Basic and acidic residues" evidence="14">
    <location>
        <begin position="115"/>
        <end position="126"/>
    </location>
</feature>
<evidence type="ECO:0000256" key="9">
    <source>
        <dbReference type="ARBA" id="ARBA00022553"/>
    </source>
</evidence>
<sequence>MGNIKKKGKNGDTVPRGKPKSGRIWKNTKTKFSLNVKTKGLKNSLEKKEIFRKEMQAVKELSRSIKAARQEEKEKRKERRRENLKRQEENRKKSEIVQVISNTSKIKKMRKKQLRNIEKRDTSKVM</sequence>
<keyword evidence="7" id="KW-0690">Ribosome biogenesis</keyword>
<evidence type="ECO:0000256" key="13">
    <source>
        <dbReference type="ARBA" id="ARBA00093307"/>
    </source>
</evidence>
<feature type="compositionally biased region" description="Basic and acidic residues" evidence="14">
    <location>
        <begin position="58"/>
        <end position="95"/>
    </location>
</feature>
<evidence type="ECO:0000256" key="4">
    <source>
        <dbReference type="ARBA" id="ARBA00007869"/>
    </source>
</evidence>
<feature type="compositionally biased region" description="Basic residues" evidence="14">
    <location>
        <begin position="17"/>
        <end position="29"/>
    </location>
</feature>
<evidence type="ECO:0000313" key="15">
    <source>
        <dbReference type="EMBL" id="KAL3288130.1"/>
    </source>
</evidence>
<evidence type="ECO:0000256" key="7">
    <source>
        <dbReference type="ARBA" id="ARBA00022517"/>
    </source>
</evidence>
<name>A0ABD2PBE6_9CUCU</name>
<evidence type="ECO:0000256" key="8">
    <source>
        <dbReference type="ARBA" id="ARBA00022552"/>
    </source>
</evidence>
<evidence type="ECO:0000256" key="14">
    <source>
        <dbReference type="SAM" id="MobiDB-lite"/>
    </source>
</evidence>
<dbReference type="PANTHER" id="PTHR13557">
    <property type="entry name" value="COILED-COIL DOMAIN-CONTAINING PROTEIN 86"/>
    <property type="match status" value="1"/>
</dbReference>
<reference evidence="15 16" key="1">
    <citation type="journal article" date="2021" name="BMC Biol.">
        <title>Horizontally acquired antibacterial genes associated with adaptive radiation of ladybird beetles.</title>
        <authorList>
            <person name="Li H.S."/>
            <person name="Tang X.F."/>
            <person name="Huang Y.H."/>
            <person name="Xu Z.Y."/>
            <person name="Chen M.L."/>
            <person name="Du X.Y."/>
            <person name="Qiu B.Y."/>
            <person name="Chen P.T."/>
            <person name="Zhang W."/>
            <person name="Slipinski A."/>
            <person name="Escalona H.E."/>
            <person name="Waterhouse R.M."/>
            <person name="Zwick A."/>
            <person name="Pang H."/>
        </authorList>
    </citation>
    <scope>NUCLEOTIDE SEQUENCE [LARGE SCALE GENOMIC DNA]</scope>
    <source>
        <strain evidence="15">SYSU2018</strain>
    </source>
</reference>
<comment type="caution">
    <text evidence="15">The sequence shown here is derived from an EMBL/GenBank/DDBJ whole genome shotgun (WGS) entry which is preliminary data.</text>
</comment>
<evidence type="ECO:0000256" key="10">
    <source>
        <dbReference type="ARBA" id="ARBA00022934"/>
    </source>
</evidence>
<protein>
    <recommendedName>
        <fullName evidence="5">Coiled-coil domain-containing protein 86</fullName>
    </recommendedName>
</protein>
<evidence type="ECO:0000256" key="3">
    <source>
        <dbReference type="ARBA" id="ARBA00004604"/>
    </source>
</evidence>
<keyword evidence="9" id="KW-0597">Phosphoprotein</keyword>
<evidence type="ECO:0000256" key="2">
    <source>
        <dbReference type="ARBA" id="ARBA00004286"/>
    </source>
</evidence>
<dbReference type="AlphaFoldDB" id="A0ABD2PBE6"/>
<evidence type="ECO:0000313" key="16">
    <source>
        <dbReference type="Proteomes" id="UP001516400"/>
    </source>
</evidence>
<dbReference type="InterPro" id="IPR026570">
    <property type="entry name" value="CCDC86"/>
</dbReference>
<accession>A0ABD2PBE6</accession>
<dbReference type="InterPro" id="IPR005579">
    <property type="entry name" value="Cgr1-like"/>
</dbReference>
<keyword evidence="6" id="KW-0158">Chromosome</keyword>
<evidence type="ECO:0000256" key="6">
    <source>
        <dbReference type="ARBA" id="ARBA00022454"/>
    </source>
</evidence>
<comment type="similarity">
    <text evidence="4">Belongs to the CGR1 family.</text>
</comment>
<evidence type="ECO:0000256" key="11">
    <source>
        <dbReference type="ARBA" id="ARBA00023054"/>
    </source>
</evidence>
<comment type="function">
    <text evidence="1">Involved in nucleolar integrity and required for processing of the pre-rRNA for the 60S ribosome subunit.</text>
</comment>
<keyword evidence="11" id="KW-0175">Coiled coil</keyword>
<evidence type="ECO:0000256" key="5">
    <source>
        <dbReference type="ARBA" id="ARBA00016738"/>
    </source>
</evidence>
<keyword evidence="12" id="KW-0539">Nucleus</keyword>
<keyword evidence="16" id="KW-1185">Reference proteome</keyword>